<gene>
    <name evidence="1" type="ORF">SDC9_99834</name>
</gene>
<dbReference type="AlphaFoldDB" id="A0A645AIW8"/>
<comment type="caution">
    <text evidence="1">The sequence shown here is derived from an EMBL/GenBank/DDBJ whole genome shotgun (WGS) entry which is preliminary data.</text>
</comment>
<sequence>MFVYSPDKSKWITSRLQKYCITSCLHQSRCVYRLMIVSVKKHKVSRGNQCINGDCIGGTCPVHYKISFICIIYSCSINLSICRRTFMNQQISKCNIRIANVSKEYIFTIEIKQVSACRMFLEILSSLMTRTIKLNIVHLHIIGQ</sequence>
<name>A0A645AIW8_9ZZZZ</name>
<organism evidence="1">
    <name type="scientific">bioreactor metagenome</name>
    <dbReference type="NCBI Taxonomy" id="1076179"/>
    <lineage>
        <taxon>unclassified sequences</taxon>
        <taxon>metagenomes</taxon>
        <taxon>ecological metagenomes</taxon>
    </lineage>
</organism>
<accession>A0A645AIW8</accession>
<dbReference type="EMBL" id="VSSQ01014158">
    <property type="protein sequence ID" value="MPM53070.1"/>
    <property type="molecule type" value="Genomic_DNA"/>
</dbReference>
<reference evidence="1" key="1">
    <citation type="submission" date="2019-08" db="EMBL/GenBank/DDBJ databases">
        <authorList>
            <person name="Kucharzyk K."/>
            <person name="Murdoch R.W."/>
            <person name="Higgins S."/>
            <person name="Loffler F."/>
        </authorList>
    </citation>
    <scope>NUCLEOTIDE SEQUENCE</scope>
</reference>
<proteinExistence type="predicted"/>
<evidence type="ECO:0000313" key="1">
    <source>
        <dbReference type="EMBL" id="MPM53070.1"/>
    </source>
</evidence>
<protein>
    <submittedName>
        <fullName evidence="1">Uncharacterized protein</fullName>
    </submittedName>
</protein>